<name>A0A1F8A6V5_9EURO</name>
<reference evidence="8 9" key="1">
    <citation type="journal article" date="2016" name="Genome Biol. Evol.">
        <title>Draft genome sequence of an aflatoxigenic Aspergillus species, A. bombycis.</title>
        <authorList>
            <person name="Moore G.G."/>
            <person name="Mack B.M."/>
            <person name="Beltz S.B."/>
            <person name="Gilbert M.K."/>
        </authorList>
    </citation>
    <scope>NUCLEOTIDE SEQUENCE [LARGE SCALE GENOMIC DNA]</scope>
    <source>
        <strain evidence="9">NRRL 26010</strain>
    </source>
</reference>
<keyword evidence="3" id="KW-0210">Decarboxylase</keyword>
<dbReference type="EMBL" id="LYCR01000023">
    <property type="protein sequence ID" value="OGM47437.1"/>
    <property type="molecule type" value="Genomic_DNA"/>
</dbReference>
<dbReference type="OrthoDB" id="392571at2759"/>
<evidence type="ECO:0000313" key="8">
    <source>
        <dbReference type="EMBL" id="OGM47437.1"/>
    </source>
</evidence>
<dbReference type="GeneID" id="34446030"/>
<comment type="cofactor">
    <cofactor evidence="1 6 7">
        <name>pyridoxal 5'-phosphate</name>
        <dbReference type="ChEBI" id="CHEBI:597326"/>
    </cofactor>
</comment>
<dbReference type="GO" id="GO:0016831">
    <property type="term" value="F:carboxy-lyase activity"/>
    <property type="evidence" value="ECO:0007669"/>
    <property type="project" value="UniProtKB-KW"/>
</dbReference>
<evidence type="ECO:0000256" key="3">
    <source>
        <dbReference type="ARBA" id="ARBA00022793"/>
    </source>
</evidence>
<evidence type="ECO:0008006" key="10">
    <source>
        <dbReference type="Google" id="ProtNLM"/>
    </source>
</evidence>
<dbReference type="InterPro" id="IPR015421">
    <property type="entry name" value="PyrdxlP-dep_Trfase_major"/>
</dbReference>
<keyword evidence="4 6" id="KW-0663">Pyridoxal phosphate</keyword>
<organism evidence="8 9">
    <name type="scientific">Aspergillus bombycis</name>
    <dbReference type="NCBI Taxonomy" id="109264"/>
    <lineage>
        <taxon>Eukaryota</taxon>
        <taxon>Fungi</taxon>
        <taxon>Dikarya</taxon>
        <taxon>Ascomycota</taxon>
        <taxon>Pezizomycotina</taxon>
        <taxon>Eurotiomycetes</taxon>
        <taxon>Eurotiomycetidae</taxon>
        <taxon>Eurotiales</taxon>
        <taxon>Aspergillaceae</taxon>
        <taxon>Aspergillus</taxon>
    </lineage>
</organism>
<dbReference type="GO" id="GO:0030170">
    <property type="term" value="F:pyridoxal phosphate binding"/>
    <property type="evidence" value="ECO:0007669"/>
    <property type="project" value="InterPro"/>
</dbReference>
<dbReference type="PANTHER" id="PTHR45677">
    <property type="entry name" value="GLUTAMATE DECARBOXYLASE-RELATED"/>
    <property type="match status" value="1"/>
</dbReference>
<sequence>MTAHNSTELGSSRERQLAELVQLVQSITSPKLHIPEGASEPSPVKGQDLRKLPDELEQLLRKCSDEGLGPEGFSNAVSLLSENSVNNASPGFLGKLVSAPSPPGTAADLFLSIFNNNGHVWRASPALTAVEKHVSKELAKLFGLEGPHAGGVTVPGGAAGNMLALLVARNIVSPESKQQGVAPGKYAIFVSDAAHYSVSNAAQIVGLGSDSVISVPALDDGTMDVEALAAAVDDAIQNGKKPLFINATAGNTVNGAFDSIDKIGEIARKANAWFHVDACWGGAVAFSDNLRHLIKGSELADSIAFNPHKMLGVPLVCAFLLTNDLRTFWLANKLNAGYLFHDRTTGESELSDNGVNGNNNEYDWRNSKLVEEAPDVADIRDLASLTVQCSRRSDATKLLLHWIYYGTRGIAREVEQAVDSAQYLATLVKAHPRLELIGDIDKVFAQVCFYWRPKGEEENGASATALTAVVNSHNTRVLYEHLTEHGWKIDYAPYNSTGECIRIACNRLTTRRGVEALISVLVRLGESLGL</sequence>
<dbReference type="AlphaFoldDB" id="A0A1F8A6V5"/>
<evidence type="ECO:0000256" key="5">
    <source>
        <dbReference type="ARBA" id="ARBA00023239"/>
    </source>
</evidence>
<dbReference type="InterPro" id="IPR015424">
    <property type="entry name" value="PyrdxlP-dep_Trfase"/>
</dbReference>
<evidence type="ECO:0000313" key="9">
    <source>
        <dbReference type="Proteomes" id="UP000179179"/>
    </source>
</evidence>
<feature type="modified residue" description="N6-(pyridoxal phosphate)lysine" evidence="6">
    <location>
        <position position="309"/>
    </location>
</feature>
<dbReference type="RefSeq" id="XP_022391154.1">
    <property type="nucleotide sequence ID" value="XM_022529770.1"/>
</dbReference>
<dbReference type="SUPFAM" id="SSF53383">
    <property type="entry name" value="PLP-dependent transferases"/>
    <property type="match status" value="1"/>
</dbReference>
<protein>
    <recommendedName>
        <fullName evidence="10">Glutamate decarboxylase</fullName>
    </recommendedName>
</protein>
<comment type="caution">
    <text evidence="8">The sequence shown here is derived from an EMBL/GenBank/DDBJ whole genome shotgun (WGS) entry which is preliminary data.</text>
</comment>
<dbReference type="InterPro" id="IPR002129">
    <property type="entry name" value="PyrdxlP-dep_de-COase"/>
</dbReference>
<dbReference type="GO" id="GO:0005737">
    <property type="term" value="C:cytoplasm"/>
    <property type="evidence" value="ECO:0007669"/>
    <property type="project" value="TreeGrafter"/>
</dbReference>
<keyword evidence="5 7" id="KW-0456">Lyase</keyword>
<evidence type="ECO:0000256" key="2">
    <source>
        <dbReference type="ARBA" id="ARBA00009533"/>
    </source>
</evidence>
<comment type="similarity">
    <text evidence="2 7">Belongs to the group II decarboxylase family.</text>
</comment>
<dbReference type="PANTHER" id="PTHR45677:SF8">
    <property type="entry name" value="CYSTEINE SULFINIC ACID DECARBOXYLASE"/>
    <property type="match status" value="1"/>
</dbReference>
<dbReference type="Gene3D" id="3.40.640.10">
    <property type="entry name" value="Type I PLP-dependent aspartate aminotransferase-like (Major domain)"/>
    <property type="match status" value="1"/>
</dbReference>
<evidence type="ECO:0000256" key="6">
    <source>
        <dbReference type="PIRSR" id="PIRSR602129-50"/>
    </source>
</evidence>
<dbReference type="Gene3D" id="3.90.1150.170">
    <property type="match status" value="1"/>
</dbReference>
<evidence type="ECO:0000256" key="7">
    <source>
        <dbReference type="RuleBase" id="RU000382"/>
    </source>
</evidence>
<evidence type="ECO:0000256" key="1">
    <source>
        <dbReference type="ARBA" id="ARBA00001933"/>
    </source>
</evidence>
<gene>
    <name evidence="8" type="ORF">ABOM_002640</name>
</gene>
<evidence type="ECO:0000256" key="4">
    <source>
        <dbReference type="ARBA" id="ARBA00022898"/>
    </source>
</evidence>
<keyword evidence="9" id="KW-1185">Reference proteome</keyword>
<dbReference type="GO" id="GO:0019752">
    <property type="term" value="P:carboxylic acid metabolic process"/>
    <property type="evidence" value="ECO:0007669"/>
    <property type="project" value="InterPro"/>
</dbReference>
<dbReference type="STRING" id="109264.A0A1F8A6V5"/>
<accession>A0A1F8A6V5</accession>
<dbReference type="Proteomes" id="UP000179179">
    <property type="component" value="Unassembled WGS sequence"/>
</dbReference>
<dbReference type="Pfam" id="PF00282">
    <property type="entry name" value="Pyridoxal_deC"/>
    <property type="match status" value="2"/>
</dbReference>
<proteinExistence type="inferred from homology"/>